<protein>
    <submittedName>
        <fullName evidence="2">Predicted dithiol-disulfide isomerase involved in polyketide biosynthesis</fullName>
    </submittedName>
</protein>
<dbReference type="GO" id="GO:0016491">
    <property type="term" value="F:oxidoreductase activity"/>
    <property type="evidence" value="ECO:0007669"/>
    <property type="project" value="InterPro"/>
</dbReference>
<proteinExistence type="predicted"/>
<dbReference type="InterPro" id="IPR036249">
    <property type="entry name" value="Thioredoxin-like_sf"/>
</dbReference>
<sequence length="205" mass="23599">MKIKVFADTICGWCFIGQTRLNKALKNFPETKFEIEHVPFQLNTDMPKEGIERNKYLEIKFGGKEFAQPMYDRMTEEANKENLNFNLDKIKKTPNTVFSHLLIKLAEQSNVHNEIKEKIYQSYFIEGLDIGDKEILINIGKEFNINGDTINDFFNLKNIEEINSYILVAREKEINGVPFFEIGTDFISGAQSSANLESVIKSNLS</sequence>
<dbReference type="AlphaFoldDB" id="Q4FNX3"/>
<dbReference type="eggNOG" id="COG2761">
    <property type="taxonomic scope" value="Bacteria"/>
</dbReference>
<organism evidence="2 3">
    <name type="scientific">Pelagibacter ubique (strain HTCC1062)</name>
    <dbReference type="NCBI Taxonomy" id="335992"/>
    <lineage>
        <taxon>Bacteria</taxon>
        <taxon>Pseudomonadati</taxon>
        <taxon>Pseudomonadota</taxon>
        <taxon>Alphaproteobacteria</taxon>
        <taxon>Candidatus Pelagibacterales</taxon>
        <taxon>Candidatus Pelagibacteraceae</taxon>
        <taxon>Candidatus Pelagibacter</taxon>
    </lineage>
</organism>
<dbReference type="RefSeq" id="WP_011281608.1">
    <property type="nucleotide sequence ID" value="NC_007205.1"/>
</dbReference>
<dbReference type="PANTHER" id="PTHR13887">
    <property type="entry name" value="GLUTATHIONE S-TRANSFERASE KAPPA"/>
    <property type="match status" value="1"/>
</dbReference>
<dbReference type="EMBL" id="CP000084">
    <property type="protein sequence ID" value="AAZ21116.1"/>
    <property type="molecule type" value="Genomic_DNA"/>
</dbReference>
<feature type="domain" description="DSBA-like thioredoxin" evidence="1">
    <location>
        <begin position="3"/>
        <end position="200"/>
    </location>
</feature>
<gene>
    <name evidence="2" type="primary">frnE</name>
    <name evidence="2" type="ordered locus">SAR11_0295</name>
</gene>
<evidence type="ECO:0000313" key="2">
    <source>
        <dbReference type="EMBL" id="AAZ21116.1"/>
    </source>
</evidence>
<keyword evidence="2" id="KW-0413">Isomerase</keyword>
<name>Q4FNX3_PELUB</name>
<dbReference type="PANTHER" id="PTHR13887:SF41">
    <property type="entry name" value="THIOREDOXIN SUPERFAMILY PROTEIN"/>
    <property type="match status" value="1"/>
</dbReference>
<keyword evidence="3" id="KW-1185">Reference proteome</keyword>
<dbReference type="Proteomes" id="UP000002528">
    <property type="component" value="Chromosome"/>
</dbReference>
<dbReference type="InterPro" id="IPR001853">
    <property type="entry name" value="DSBA-like_thioredoxin_dom"/>
</dbReference>
<dbReference type="GeneID" id="66294791"/>
<dbReference type="GO" id="GO:0016853">
    <property type="term" value="F:isomerase activity"/>
    <property type="evidence" value="ECO:0007669"/>
    <property type="project" value="UniProtKB-KW"/>
</dbReference>
<reference evidence="2 3" key="1">
    <citation type="journal article" date="2005" name="Science">
        <title>Genome streamlining in a cosmopolitan oceanic bacterium.</title>
        <authorList>
            <person name="Giovannoni S.J."/>
            <person name="Tripp H.J."/>
            <person name="Givan S."/>
            <person name="Podar M."/>
            <person name="Vergin K.L."/>
            <person name="Baptista D."/>
            <person name="Bibbs L."/>
            <person name="Eads J."/>
            <person name="Richardson T.H."/>
            <person name="Noordewier M."/>
            <person name="Rappe M.S."/>
            <person name="Short J.M."/>
            <person name="Carrington J.C."/>
            <person name="Mathur E.J."/>
        </authorList>
    </citation>
    <scope>NUCLEOTIDE SEQUENCE [LARGE SCALE GENOMIC DNA]</scope>
    <source>
        <strain evidence="2 3">HTCC1062</strain>
    </source>
</reference>
<evidence type="ECO:0000259" key="1">
    <source>
        <dbReference type="Pfam" id="PF01323"/>
    </source>
</evidence>
<dbReference type="Gene3D" id="3.40.30.10">
    <property type="entry name" value="Glutaredoxin"/>
    <property type="match status" value="1"/>
</dbReference>
<accession>Q4FNX3</accession>
<dbReference type="KEGG" id="pub:SAR11_0295"/>
<evidence type="ECO:0000313" key="3">
    <source>
        <dbReference type="Proteomes" id="UP000002528"/>
    </source>
</evidence>
<dbReference type="Pfam" id="PF01323">
    <property type="entry name" value="DSBA"/>
    <property type="match status" value="1"/>
</dbReference>
<dbReference type="OrthoDB" id="9799122at2"/>
<dbReference type="HOGENOM" id="CLU_069253_0_4_5"/>
<dbReference type="STRING" id="335992.SAR11_0295"/>
<dbReference type="SUPFAM" id="SSF52833">
    <property type="entry name" value="Thioredoxin-like"/>
    <property type="match status" value="1"/>
</dbReference>
<dbReference type="CDD" id="cd03024">
    <property type="entry name" value="DsbA_FrnE"/>
    <property type="match status" value="1"/>
</dbReference>